<feature type="domain" description="ABC transporter" evidence="13">
    <location>
        <begin position="621"/>
        <end position="856"/>
    </location>
</feature>
<feature type="compositionally biased region" description="Polar residues" evidence="11">
    <location>
        <begin position="873"/>
        <end position="890"/>
    </location>
</feature>
<dbReference type="PROSITE" id="PS00211">
    <property type="entry name" value="ABC_TRANSPORTER_1"/>
    <property type="match status" value="1"/>
</dbReference>
<evidence type="ECO:0000259" key="14">
    <source>
        <dbReference type="PROSITE" id="PS50929"/>
    </source>
</evidence>
<evidence type="ECO:0000256" key="5">
    <source>
        <dbReference type="ARBA" id="ARBA00022692"/>
    </source>
</evidence>
<keyword evidence="4" id="KW-0813">Transport</keyword>
<gene>
    <name evidence="15" type="ORF">ILEXP_LOCUS49595</name>
</gene>
<dbReference type="GO" id="GO:0016020">
    <property type="term" value="C:membrane"/>
    <property type="evidence" value="ECO:0007669"/>
    <property type="project" value="UniProtKB-SubCell"/>
</dbReference>
<dbReference type="InterPro" id="IPR036640">
    <property type="entry name" value="ABC1_TM_sf"/>
</dbReference>
<evidence type="ECO:0000256" key="9">
    <source>
        <dbReference type="ARBA" id="ARBA00023136"/>
    </source>
</evidence>
<dbReference type="GO" id="GO:0008559">
    <property type="term" value="F:ABC-type xenobiotic transporter activity"/>
    <property type="evidence" value="ECO:0007669"/>
    <property type="project" value="UniProtKB-EC"/>
</dbReference>
<dbReference type="CDD" id="cd03250">
    <property type="entry name" value="ABCC_MRP_domain1"/>
    <property type="match status" value="1"/>
</dbReference>
<dbReference type="CDD" id="cd18579">
    <property type="entry name" value="ABC_6TM_ABCC_D1"/>
    <property type="match status" value="1"/>
</dbReference>
<comment type="subcellular location">
    <subcellularLocation>
        <location evidence="1">Membrane</location>
        <topology evidence="1">Multi-pass membrane protein</topology>
    </subcellularLocation>
</comment>
<evidence type="ECO:0000256" key="11">
    <source>
        <dbReference type="SAM" id="MobiDB-lite"/>
    </source>
</evidence>
<evidence type="ECO:0000256" key="2">
    <source>
        <dbReference type="ARBA" id="ARBA00009726"/>
    </source>
</evidence>
<evidence type="ECO:0000256" key="8">
    <source>
        <dbReference type="ARBA" id="ARBA00022989"/>
    </source>
</evidence>
<comment type="catalytic activity">
    <reaction evidence="10">
        <text>ATP + H2O + xenobioticSide 1 = ADP + phosphate + xenobioticSide 2.</text>
        <dbReference type="EC" id="7.6.2.2"/>
    </reaction>
</comment>
<evidence type="ECO:0000256" key="6">
    <source>
        <dbReference type="ARBA" id="ARBA00022741"/>
    </source>
</evidence>
<dbReference type="Pfam" id="PF00664">
    <property type="entry name" value="ABC_membrane"/>
    <property type="match status" value="2"/>
</dbReference>
<feature type="transmembrane region" description="Helical" evidence="12">
    <location>
        <begin position="466"/>
        <end position="482"/>
    </location>
</feature>
<keyword evidence="6" id="KW-0547">Nucleotide-binding</keyword>
<dbReference type="PANTHER" id="PTHR24223">
    <property type="entry name" value="ATP-BINDING CASSETTE SUB-FAMILY C"/>
    <property type="match status" value="1"/>
</dbReference>
<keyword evidence="8 12" id="KW-1133">Transmembrane helix</keyword>
<dbReference type="PANTHER" id="PTHR24223:SF386">
    <property type="entry name" value="ABC-TYPE XENOBIOTIC TRANSPORTER"/>
    <property type="match status" value="1"/>
</dbReference>
<feature type="transmembrane region" description="Helical" evidence="12">
    <location>
        <begin position="366"/>
        <end position="387"/>
    </location>
</feature>
<feature type="domain" description="ABC transmembrane type-1" evidence="14">
    <location>
        <begin position="326"/>
        <end position="606"/>
    </location>
</feature>
<evidence type="ECO:0000256" key="3">
    <source>
        <dbReference type="ARBA" id="ARBA00012191"/>
    </source>
</evidence>
<evidence type="ECO:0000313" key="16">
    <source>
        <dbReference type="Proteomes" id="UP001642360"/>
    </source>
</evidence>
<dbReference type="InterPro" id="IPR050173">
    <property type="entry name" value="ABC_transporter_C-like"/>
</dbReference>
<dbReference type="InterPro" id="IPR003593">
    <property type="entry name" value="AAA+_ATPase"/>
</dbReference>
<feature type="transmembrane region" description="Helical" evidence="12">
    <location>
        <begin position="159"/>
        <end position="184"/>
    </location>
</feature>
<dbReference type="EMBL" id="CAUOFW020007568">
    <property type="protein sequence ID" value="CAK9179644.1"/>
    <property type="molecule type" value="Genomic_DNA"/>
</dbReference>
<feature type="transmembrane region" description="Helical" evidence="12">
    <location>
        <begin position="965"/>
        <end position="992"/>
    </location>
</feature>
<keyword evidence="16" id="KW-1185">Reference proteome</keyword>
<evidence type="ECO:0000256" key="1">
    <source>
        <dbReference type="ARBA" id="ARBA00004141"/>
    </source>
</evidence>
<dbReference type="InterPro" id="IPR044726">
    <property type="entry name" value="ABCC_6TM_D2"/>
</dbReference>
<keyword evidence="5 12" id="KW-0812">Transmembrane</keyword>
<feature type="region of interest" description="Disordered" evidence="11">
    <location>
        <begin position="873"/>
        <end position="915"/>
    </location>
</feature>
<dbReference type="InterPro" id="IPR044746">
    <property type="entry name" value="ABCC_6TM_D1"/>
</dbReference>
<keyword evidence="9 12" id="KW-0472">Membrane</keyword>
<dbReference type="FunFam" id="3.40.50.300:FF:000508">
    <property type="entry name" value="ABC transporter C family member 5"/>
    <property type="match status" value="1"/>
</dbReference>
<feature type="compositionally biased region" description="Basic and acidic residues" evidence="11">
    <location>
        <begin position="891"/>
        <end position="902"/>
    </location>
</feature>
<sequence>MHANNGSIRNHNCRPKSNLSSPDSKCVHSFIKMPFSLCRAAAFSPFLLANSHSVLGAQKLFSKLTSKDTTTTSSSINENLLGTDKSQFRVSLWLYLCLLVTALLGISYAVISILGFSQGINSPWGIGESLFRLVQAITQVVILVLIAHEKKFGAISHPLSLRIYWVANFIVLCLFSAVAIFRLISNGGDVNQYVKMDDIFFLATIPLSAFLFIVAVKGSSGISVIRESESGRNLRPEGYEPILTESDVSGYGKASLLSKAVWLWMNPLINKGYKAPLKIDEVPTLAHQHRAERMAELFETNWPKPGERSKNLVLTTLIRCFWKDIAFTGFLALLRVAVTYVGPVLIQSFTDFTSGKSSNPYEGYYLVLILLIAKLIEVLSSHHFNFYSQNLGMLIRSSVITTLYKKGLTLSCSSRQAHGVGQIVNYMAVDAQQLSDMMMQLHSVWTMPLQVGVALALLYFYMGVSMFAALIAVIAVLIFTLMRTRRNNRLQYSVMMNRDLRMKATTEMLNNMRVIKFQAWEDYFYERIRGFRALEYGWLSKFMYSISCNLVVLWITPVVIAVLIFAVSVLLRVPLDAGTVFTATSVIKILQDPIRNFPQALISISQTMITLGRLDRYLTSRDLQDVLVEREEGCDGPIAVEVKDGGSEEVLKDVNLEIKKGELAAIVGTVGSGKSSLLASILGELHKISGKVRVCGTTAYVAQSSWIQNATIQENILFGSPMDRQRYREVIRVCSLEKDLEIMDHGDRTEIGERGINLSGGQKQRIQLARAIYQDCDIYLLDDIFSAVDAQTGSEIFKECVTGALKDKTVLLVTHQVDLLPNANLILVMRDGKIVQSGRYEELLEYGMDFAELVAAHQTSMELVEMNTTMSVDYPQQTPKSPHASSSPRELTSENRSLDRSKSQKGNSKLIEDEERETGQVSLDVYKQYCTEAFGWWGVAASSLMASDYWLAYETSDEQIFNPSLFINIYSIIAVVSCVVVLIRAFLVTFLGLKTSQIFFNQILNSILHAPMSFFDTTPSGRILSRASTDQTNIDFLIPLFLGMTIMMYFGLLGVVIITCQYAWPTVFLLLPMVWLNIWYKGYYLATSRELTRLSSITKAPVIHHFSETISGVMTIRAAFLCTSTLFMIMLPSSIVRPEYVGLSLSYGLGLNALLFWTIYVTCTLENRMVSVERIKQFIRIPSEADWKLTGSGPSPNWPSRGDIEIKDLQVRYRPNTPLVLKGVNLSIHGGEKIGVVGRTGSGKSTLIQVFFRLVEPYSGNNTIIIDGVDIASLAFMNFGREPVLFQGTIRSNIDPIGLYSEEEIWKSLERCQLKDVVAAKPENLMLQ</sequence>
<feature type="region of interest" description="Disordered" evidence="11">
    <location>
        <begin position="1"/>
        <end position="21"/>
    </location>
</feature>
<keyword evidence="7" id="KW-0067">ATP-binding</keyword>
<comment type="similarity">
    <text evidence="2">Belongs to the ABC transporter superfamily. ABCC family. Conjugate transporter (TC 3.A.1.208) subfamily.</text>
</comment>
<feature type="transmembrane region" description="Helical" evidence="12">
    <location>
        <begin position="441"/>
        <end position="460"/>
    </location>
</feature>
<feature type="transmembrane region" description="Helical" evidence="12">
    <location>
        <begin position="1147"/>
        <end position="1165"/>
    </location>
</feature>
<dbReference type="Proteomes" id="UP001642360">
    <property type="component" value="Unassembled WGS sequence"/>
</dbReference>
<feature type="transmembrane region" description="Helical" evidence="12">
    <location>
        <begin position="199"/>
        <end position="216"/>
    </location>
</feature>
<dbReference type="Gene3D" id="1.20.1560.10">
    <property type="entry name" value="ABC transporter type 1, transmembrane domain"/>
    <property type="match status" value="2"/>
</dbReference>
<comment type="caution">
    <text evidence="15">The sequence shown here is derived from an EMBL/GenBank/DDBJ whole genome shotgun (WGS) entry which is preliminary data.</text>
</comment>
<dbReference type="FunFam" id="1.20.1560.10:FF:000003">
    <property type="entry name" value="ABC transporter C family member 10"/>
    <property type="match status" value="1"/>
</dbReference>
<organism evidence="15 16">
    <name type="scientific">Ilex paraguariensis</name>
    <name type="common">yerba mate</name>
    <dbReference type="NCBI Taxonomy" id="185542"/>
    <lineage>
        <taxon>Eukaryota</taxon>
        <taxon>Viridiplantae</taxon>
        <taxon>Streptophyta</taxon>
        <taxon>Embryophyta</taxon>
        <taxon>Tracheophyta</taxon>
        <taxon>Spermatophyta</taxon>
        <taxon>Magnoliopsida</taxon>
        <taxon>eudicotyledons</taxon>
        <taxon>Gunneridae</taxon>
        <taxon>Pentapetalae</taxon>
        <taxon>asterids</taxon>
        <taxon>campanulids</taxon>
        <taxon>Aquifoliales</taxon>
        <taxon>Aquifoliaceae</taxon>
        <taxon>Ilex</taxon>
    </lineage>
</organism>
<feature type="transmembrane region" description="Helical" evidence="12">
    <location>
        <begin position="550"/>
        <end position="571"/>
    </location>
</feature>
<dbReference type="GO" id="GO:0005524">
    <property type="term" value="F:ATP binding"/>
    <property type="evidence" value="ECO:0007669"/>
    <property type="project" value="UniProtKB-KW"/>
</dbReference>
<dbReference type="Gene3D" id="3.40.50.300">
    <property type="entry name" value="P-loop containing nucleotide triphosphate hydrolases"/>
    <property type="match status" value="2"/>
</dbReference>
<dbReference type="SUPFAM" id="SSF52540">
    <property type="entry name" value="P-loop containing nucleoside triphosphate hydrolases"/>
    <property type="match status" value="2"/>
</dbReference>
<dbReference type="PROSITE" id="PS50893">
    <property type="entry name" value="ABC_TRANSPORTER_2"/>
    <property type="match status" value="1"/>
</dbReference>
<feature type="transmembrane region" description="Helical" evidence="12">
    <location>
        <begin position="325"/>
        <end position="346"/>
    </location>
</feature>
<evidence type="ECO:0000256" key="10">
    <source>
        <dbReference type="ARBA" id="ARBA00034018"/>
    </source>
</evidence>
<evidence type="ECO:0000256" key="4">
    <source>
        <dbReference type="ARBA" id="ARBA00022448"/>
    </source>
</evidence>
<feature type="non-terminal residue" evidence="15">
    <location>
        <position position="1328"/>
    </location>
</feature>
<dbReference type="SUPFAM" id="SSF90123">
    <property type="entry name" value="ABC transporter transmembrane region"/>
    <property type="match status" value="2"/>
</dbReference>
<protein>
    <recommendedName>
        <fullName evidence="3">ABC-type xenobiotic transporter</fullName>
        <ecNumber evidence="3">7.6.2.2</ecNumber>
    </recommendedName>
</protein>
<evidence type="ECO:0000313" key="15">
    <source>
        <dbReference type="EMBL" id="CAK9179644.1"/>
    </source>
</evidence>
<name>A0ABC8UF69_9AQUA</name>
<dbReference type="CDD" id="cd18580">
    <property type="entry name" value="ABC_6TM_ABCC_D2"/>
    <property type="match status" value="1"/>
</dbReference>
<evidence type="ECO:0000256" key="12">
    <source>
        <dbReference type="SAM" id="Phobius"/>
    </source>
</evidence>
<dbReference type="PROSITE" id="PS50929">
    <property type="entry name" value="ABC_TM1F"/>
    <property type="match status" value="2"/>
</dbReference>
<evidence type="ECO:0000259" key="13">
    <source>
        <dbReference type="PROSITE" id="PS50893"/>
    </source>
</evidence>
<evidence type="ECO:0000256" key="7">
    <source>
        <dbReference type="ARBA" id="ARBA00022840"/>
    </source>
</evidence>
<feature type="transmembrane region" description="Helical" evidence="12">
    <location>
        <begin position="1114"/>
        <end position="1135"/>
    </location>
</feature>
<proteinExistence type="inferred from homology"/>
<feature type="transmembrane region" description="Helical" evidence="12">
    <location>
        <begin position="92"/>
        <end position="117"/>
    </location>
</feature>
<dbReference type="InterPro" id="IPR011527">
    <property type="entry name" value="ABC1_TM_dom"/>
</dbReference>
<dbReference type="SMART" id="SM00382">
    <property type="entry name" value="AAA"/>
    <property type="match status" value="1"/>
</dbReference>
<accession>A0ABC8UF69</accession>
<feature type="transmembrane region" description="Helical" evidence="12">
    <location>
        <begin position="129"/>
        <end position="147"/>
    </location>
</feature>
<feature type="transmembrane region" description="Helical" evidence="12">
    <location>
        <begin position="1036"/>
        <end position="1056"/>
    </location>
</feature>
<feature type="domain" description="ABC transmembrane type-1" evidence="14">
    <location>
        <begin position="969"/>
        <end position="1118"/>
    </location>
</feature>
<dbReference type="InterPro" id="IPR017871">
    <property type="entry name" value="ABC_transporter-like_CS"/>
</dbReference>
<dbReference type="InterPro" id="IPR003439">
    <property type="entry name" value="ABC_transporter-like_ATP-bd"/>
</dbReference>
<dbReference type="Pfam" id="PF00005">
    <property type="entry name" value="ABC_tran"/>
    <property type="match status" value="2"/>
</dbReference>
<dbReference type="InterPro" id="IPR027417">
    <property type="entry name" value="P-loop_NTPase"/>
</dbReference>
<reference evidence="15 16" key="1">
    <citation type="submission" date="2024-02" db="EMBL/GenBank/DDBJ databases">
        <authorList>
            <person name="Vignale AGUSTIN F."/>
            <person name="Sosa J E."/>
            <person name="Modenutti C."/>
        </authorList>
    </citation>
    <scope>NUCLEOTIDE SEQUENCE [LARGE SCALE GENOMIC DNA]</scope>
</reference>
<feature type="transmembrane region" description="Helical" evidence="12">
    <location>
        <begin position="1062"/>
        <end position="1080"/>
    </location>
</feature>
<dbReference type="EC" id="7.6.2.2" evidence="3"/>